<feature type="non-terminal residue" evidence="1">
    <location>
        <position position="51"/>
    </location>
</feature>
<accession>A0ABS8SZG9</accession>
<feature type="non-terminal residue" evidence="1">
    <location>
        <position position="1"/>
    </location>
</feature>
<keyword evidence="2" id="KW-1185">Reference proteome</keyword>
<organism evidence="1 2">
    <name type="scientific">Datura stramonium</name>
    <name type="common">Jimsonweed</name>
    <name type="synonym">Common thornapple</name>
    <dbReference type="NCBI Taxonomy" id="4076"/>
    <lineage>
        <taxon>Eukaryota</taxon>
        <taxon>Viridiplantae</taxon>
        <taxon>Streptophyta</taxon>
        <taxon>Embryophyta</taxon>
        <taxon>Tracheophyta</taxon>
        <taxon>Spermatophyta</taxon>
        <taxon>Magnoliopsida</taxon>
        <taxon>eudicotyledons</taxon>
        <taxon>Gunneridae</taxon>
        <taxon>Pentapetalae</taxon>
        <taxon>asterids</taxon>
        <taxon>lamiids</taxon>
        <taxon>Solanales</taxon>
        <taxon>Solanaceae</taxon>
        <taxon>Solanoideae</taxon>
        <taxon>Datureae</taxon>
        <taxon>Datura</taxon>
    </lineage>
</organism>
<dbReference type="Proteomes" id="UP000823775">
    <property type="component" value="Unassembled WGS sequence"/>
</dbReference>
<dbReference type="EMBL" id="JACEIK010000941">
    <property type="protein sequence ID" value="MCD7464118.1"/>
    <property type="molecule type" value="Genomic_DNA"/>
</dbReference>
<reference evidence="1 2" key="1">
    <citation type="journal article" date="2021" name="BMC Genomics">
        <title>Datura genome reveals duplications of psychoactive alkaloid biosynthetic genes and high mutation rate following tissue culture.</title>
        <authorList>
            <person name="Rajewski A."/>
            <person name="Carter-House D."/>
            <person name="Stajich J."/>
            <person name="Litt A."/>
        </authorList>
    </citation>
    <scope>NUCLEOTIDE SEQUENCE [LARGE SCALE GENOMIC DNA]</scope>
    <source>
        <strain evidence="1">AR-01</strain>
    </source>
</reference>
<gene>
    <name evidence="1" type="ORF">HAX54_052157</name>
</gene>
<proteinExistence type="predicted"/>
<sequence length="51" mass="5559">IPASCLESDRMNFCGVTIIPKKIPRYLAAGSIPTELVSRNSADKSSCYRAK</sequence>
<evidence type="ECO:0000313" key="2">
    <source>
        <dbReference type="Proteomes" id="UP000823775"/>
    </source>
</evidence>
<name>A0ABS8SZG9_DATST</name>
<evidence type="ECO:0000313" key="1">
    <source>
        <dbReference type="EMBL" id="MCD7464118.1"/>
    </source>
</evidence>
<protein>
    <submittedName>
        <fullName evidence="1">Uncharacterized protein</fullName>
    </submittedName>
</protein>
<comment type="caution">
    <text evidence="1">The sequence shown here is derived from an EMBL/GenBank/DDBJ whole genome shotgun (WGS) entry which is preliminary data.</text>
</comment>